<evidence type="ECO:0000256" key="4">
    <source>
        <dbReference type="ARBA" id="ARBA00023157"/>
    </source>
</evidence>
<dbReference type="InterPro" id="IPR043504">
    <property type="entry name" value="Peptidase_S1_PA_chymotrypsin"/>
</dbReference>
<dbReference type="EMBL" id="VSWD01000010">
    <property type="protein sequence ID" value="KAK3091949.1"/>
    <property type="molecule type" value="Genomic_DNA"/>
</dbReference>
<dbReference type="GO" id="GO:0004252">
    <property type="term" value="F:serine-type endopeptidase activity"/>
    <property type="evidence" value="ECO:0007669"/>
    <property type="project" value="InterPro"/>
</dbReference>
<dbReference type="Pfam" id="PF00057">
    <property type="entry name" value="Ldl_recept_a"/>
    <property type="match status" value="1"/>
</dbReference>
<evidence type="ECO:0000256" key="3">
    <source>
        <dbReference type="ARBA" id="ARBA00022825"/>
    </source>
</evidence>
<dbReference type="Proteomes" id="UP001186944">
    <property type="component" value="Unassembled WGS sequence"/>
</dbReference>
<dbReference type="PANTHER" id="PTHR24252">
    <property type="entry name" value="ACROSIN-RELATED"/>
    <property type="match status" value="1"/>
</dbReference>
<dbReference type="SMART" id="SM00042">
    <property type="entry name" value="CUB"/>
    <property type="match status" value="2"/>
</dbReference>
<sequence length="550" mass="60406">MKGFRIHWTAVDADPSLLTPTQNPSGPSGCDRVIHYTAPGKIQTPGFDPSKEYKGNTTCVWRIYGPDGYVIRLHFDNFGVEKSRECQYDHVKVFDGPSTGDDLIATMCGERLPHDEWSKSPNMMVVFYSDGAYNEVGMKARFEAVKASANNETDLPACKGHPSHLTAMSGTILSDFFDGVTEYPNNLNCKWKIDAPKGKVITLTINEFELEYTSGCNYDYLEVLDGISTKAKLLDKLCSVVIEIIPTAPFMGGSRKSSQGKEPKPSDWGLAYGFKQKILNRAVCTDDQFRCGDQHCVSYKFVCDGSDDCSDGTDELACPNSASCGIPAIKPTISNKKIVGGREAIPNSWPWQVSLQFYGEHVCGGSIIHPQWIATASHCFEDARSPRHWIVFAGKHHDNKTDPHQQSRELEAVYMHEGYDIDQVDTDVTLLKLKSPLTMNQYVSTVCLPQTLVPDNTDCMTTGWGDTKHTGSEGLLKQALLPVVNIDQCNSTEYLDGDATDNMICAGFDKGEIDSCQGDSGGPFVCKMNGKWQLQGVTSWGNGCGGKLAA</sequence>
<keyword evidence="3" id="KW-0720">Serine protease</keyword>
<evidence type="ECO:0000256" key="6">
    <source>
        <dbReference type="PROSITE-ProRule" id="PRU00124"/>
    </source>
</evidence>
<dbReference type="Gene3D" id="2.40.10.10">
    <property type="entry name" value="Trypsin-like serine proteases"/>
    <property type="match status" value="1"/>
</dbReference>
<dbReference type="GO" id="GO:0009566">
    <property type="term" value="P:fertilization"/>
    <property type="evidence" value="ECO:0007669"/>
    <property type="project" value="UniProtKB-ARBA"/>
</dbReference>
<dbReference type="FunFam" id="2.60.120.290:FF:000005">
    <property type="entry name" value="Procollagen C-endopeptidase enhancer 1"/>
    <property type="match status" value="1"/>
</dbReference>
<evidence type="ECO:0000259" key="8">
    <source>
        <dbReference type="PROSITE" id="PS50240"/>
    </source>
</evidence>
<dbReference type="GO" id="GO:0006508">
    <property type="term" value="P:proteolysis"/>
    <property type="evidence" value="ECO:0007669"/>
    <property type="project" value="UniProtKB-KW"/>
</dbReference>
<keyword evidence="10" id="KW-1185">Reference proteome</keyword>
<dbReference type="CDD" id="cd00041">
    <property type="entry name" value="CUB"/>
    <property type="match status" value="2"/>
</dbReference>
<dbReference type="InterPro" id="IPR023415">
    <property type="entry name" value="LDLR_class-A_CS"/>
</dbReference>
<dbReference type="Pfam" id="PF00089">
    <property type="entry name" value="Trypsin"/>
    <property type="match status" value="1"/>
</dbReference>
<dbReference type="InterPro" id="IPR035914">
    <property type="entry name" value="Sperma_CUB_dom_sf"/>
</dbReference>
<dbReference type="SMART" id="SM00020">
    <property type="entry name" value="Tryp_SPc"/>
    <property type="match status" value="1"/>
</dbReference>
<accession>A0AA88XUC8</accession>
<dbReference type="PROSITE" id="PS01180">
    <property type="entry name" value="CUB"/>
    <property type="match status" value="2"/>
</dbReference>
<evidence type="ECO:0000256" key="1">
    <source>
        <dbReference type="ARBA" id="ARBA00022670"/>
    </source>
</evidence>
<dbReference type="SMART" id="SM00192">
    <property type="entry name" value="LDLa"/>
    <property type="match status" value="1"/>
</dbReference>
<feature type="disulfide bond" evidence="6">
    <location>
        <begin position="303"/>
        <end position="318"/>
    </location>
</feature>
<dbReference type="InterPro" id="IPR000859">
    <property type="entry name" value="CUB_dom"/>
</dbReference>
<dbReference type="CDD" id="cd00190">
    <property type="entry name" value="Tryp_SPc"/>
    <property type="match status" value="1"/>
</dbReference>
<dbReference type="Gene3D" id="4.10.400.10">
    <property type="entry name" value="Low-density Lipoprotein Receptor"/>
    <property type="match status" value="1"/>
</dbReference>
<dbReference type="InterPro" id="IPR009003">
    <property type="entry name" value="Peptidase_S1_PA"/>
</dbReference>
<feature type="disulfide bond" evidence="6">
    <location>
        <begin position="284"/>
        <end position="296"/>
    </location>
</feature>
<dbReference type="PROSITE" id="PS01209">
    <property type="entry name" value="LDLRA_1"/>
    <property type="match status" value="1"/>
</dbReference>
<comment type="caution">
    <text evidence="9">The sequence shown here is derived from an EMBL/GenBank/DDBJ whole genome shotgun (WGS) entry which is preliminary data.</text>
</comment>
<organism evidence="9 10">
    <name type="scientific">Pinctada imbricata</name>
    <name type="common">Atlantic pearl-oyster</name>
    <name type="synonym">Pinctada martensii</name>
    <dbReference type="NCBI Taxonomy" id="66713"/>
    <lineage>
        <taxon>Eukaryota</taxon>
        <taxon>Metazoa</taxon>
        <taxon>Spiralia</taxon>
        <taxon>Lophotrochozoa</taxon>
        <taxon>Mollusca</taxon>
        <taxon>Bivalvia</taxon>
        <taxon>Autobranchia</taxon>
        <taxon>Pteriomorphia</taxon>
        <taxon>Pterioida</taxon>
        <taxon>Pterioidea</taxon>
        <taxon>Pteriidae</taxon>
        <taxon>Pinctada</taxon>
    </lineage>
</organism>
<protein>
    <submittedName>
        <fullName evidence="9">Uncharacterized protein</fullName>
    </submittedName>
</protein>
<feature type="disulfide bond" evidence="6">
    <location>
        <begin position="291"/>
        <end position="309"/>
    </location>
</feature>
<dbReference type="Pfam" id="PF00431">
    <property type="entry name" value="CUB"/>
    <property type="match status" value="2"/>
</dbReference>
<dbReference type="Gene3D" id="2.60.120.290">
    <property type="entry name" value="Spermadhesin, CUB domain"/>
    <property type="match status" value="2"/>
</dbReference>
<proteinExistence type="predicted"/>
<dbReference type="FunFam" id="2.40.10.10:FF:000003">
    <property type="entry name" value="Transmembrane serine protease 3"/>
    <property type="match status" value="1"/>
</dbReference>
<reference evidence="9" key="1">
    <citation type="submission" date="2019-08" db="EMBL/GenBank/DDBJ databases">
        <title>The improved chromosome-level genome for the pearl oyster Pinctada fucata martensii using PacBio sequencing and Hi-C.</title>
        <authorList>
            <person name="Zheng Z."/>
        </authorList>
    </citation>
    <scope>NUCLEOTIDE SEQUENCE</scope>
    <source>
        <strain evidence="9">ZZ-2019</strain>
        <tissue evidence="9">Adductor muscle</tissue>
    </source>
</reference>
<dbReference type="PROSITE" id="PS00135">
    <property type="entry name" value="TRYPSIN_SER"/>
    <property type="match status" value="1"/>
</dbReference>
<dbReference type="SUPFAM" id="SSF50494">
    <property type="entry name" value="Trypsin-like serine proteases"/>
    <property type="match status" value="1"/>
</dbReference>
<dbReference type="InterPro" id="IPR033116">
    <property type="entry name" value="TRYPSIN_SER"/>
</dbReference>
<dbReference type="InterPro" id="IPR036055">
    <property type="entry name" value="LDL_receptor-like_sf"/>
</dbReference>
<comment type="caution">
    <text evidence="5">Lacks conserved residue(s) required for the propagation of feature annotation.</text>
</comment>
<feature type="domain" description="CUB" evidence="7">
    <location>
        <begin position="30"/>
        <end position="145"/>
    </location>
</feature>
<evidence type="ECO:0000259" key="7">
    <source>
        <dbReference type="PROSITE" id="PS01180"/>
    </source>
</evidence>
<dbReference type="SUPFAM" id="SSF49854">
    <property type="entry name" value="Spermadhesin, CUB domain"/>
    <property type="match status" value="2"/>
</dbReference>
<keyword evidence="2" id="KW-0378">Hydrolase</keyword>
<keyword evidence="4 6" id="KW-1015">Disulfide bond</keyword>
<dbReference type="PRINTS" id="PR00722">
    <property type="entry name" value="CHYMOTRYPSIN"/>
</dbReference>
<dbReference type="PROSITE" id="PS50240">
    <property type="entry name" value="TRYPSIN_DOM"/>
    <property type="match status" value="1"/>
</dbReference>
<evidence type="ECO:0000313" key="10">
    <source>
        <dbReference type="Proteomes" id="UP001186944"/>
    </source>
</evidence>
<feature type="domain" description="Peptidase S1" evidence="8">
    <location>
        <begin position="338"/>
        <end position="545"/>
    </location>
</feature>
<keyword evidence="1" id="KW-0645">Protease</keyword>
<dbReference type="SUPFAM" id="SSF57424">
    <property type="entry name" value="LDL receptor-like module"/>
    <property type="match status" value="1"/>
</dbReference>
<gene>
    <name evidence="9" type="ORF">FSP39_023932</name>
</gene>
<dbReference type="PROSITE" id="PS50068">
    <property type="entry name" value="LDLRA_2"/>
    <property type="match status" value="1"/>
</dbReference>
<feature type="domain" description="CUB" evidence="7">
    <location>
        <begin position="158"/>
        <end position="239"/>
    </location>
</feature>
<dbReference type="InterPro" id="IPR001314">
    <property type="entry name" value="Peptidase_S1A"/>
</dbReference>
<dbReference type="InterPro" id="IPR002172">
    <property type="entry name" value="LDrepeatLR_classA_rpt"/>
</dbReference>
<dbReference type="InterPro" id="IPR001254">
    <property type="entry name" value="Trypsin_dom"/>
</dbReference>
<dbReference type="AlphaFoldDB" id="A0AA88XUC8"/>
<evidence type="ECO:0000256" key="5">
    <source>
        <dbReference type="PROSITE-ProRule" id="PRU00059"/>
    </source>
</evidence>
<evidence type="ECO:0000313" key="9">
    <source>
        <dbReference type="EMBL" id="KAK3091949.1"/>
    </source>
</evidence>
<dbReference type="PANTHER" id="PTHR24252:SF7">
    <property type="entry name" value="HYALIN"/>
    <property type="match status" value="1"/>
</dbReference>
<dbReference type="CDD" id="cd00112">
    <property type="entry name" value="LDLa"/>
    <property type="match status" value="1"/>
</dbReference>
<name>A0AA88XUC8_PINIB</name>
<evidence type="ECO:0000256" key="2">
    <source>
        <dbReference type="ARBA" id="ARBA00022801"/>
    </source>
</evidence>